<feature type="transmembrane region" description="Helical" evidence="1">
    <location>
        <begin position="157"/>
        <end position="177"/>
    </location>
</feature>
<dbReference type="AlphaFoldDB" id="A0A9P4LTN5"/>
<keyword evidence="1" id="KW-1133">Transmembrane helix</keyword>
<accession>A0A9P4LTN5</accession>
<dbReference type="Proteomes" id="UP000799777">
    <property type="component" value="Unassembled WGS sequence"/>
</dbReference>
<keyword evidence="1" id="KW-0472">Membrane</keyword>
<evidence type="ECO:0000313" key="3">
    <source>
        <dbReference type="Proteomes" id="UP000799777"/>
    </source>
</evidence>
<dbReference type="EMBL" id="ML978156">
    <property type="protein sequence ID" value="KAF2035972.1"/>
    <property type="molecule type" value="Genomic_DNA"/>
</dbReference>
<reference evidence="2" key="1">
    <citation type="journal article" date="2020" name="Stud. Mycol.">
        <title>101 Dothideomycetes genomes: a test case for predicting lifestyles and emergence of pathogens.</title>
        <authorList>
            <person name="Haridas S."/>
            <person name="Albert R."/>
            <person name="Binder M."/>
            <person name="Bloem J."/>
            <person name="Labutti K."/>
            <person name="Salamov A."/>
            <person name="Andreopoulos B."/>
            <person name="Baker S."/>
            <person name="Barry K."/>
            <person name="Bills G."/>
            <person name="Bluhm B."/>
            <person name="Cannon C."/>
            <person name="Castanera R."/>
            <person name="Culley D."/>
            <person name="Daum C."/>
            <person name="Ezra D."/>
            <person name="Gonzalez J."/>
            <person name="Henrissat B."/>
            <person name="Kuo A."/>
            <person name="Liang C."/>
            <person name="Lipzen A."/>
            <person name="Lutzoni F."/>
            <person name="Magnuson J."/>
            <person name="Mondo S."/>
            <person name="Nolan M."/>
            <person name="Ohm R."/>
            <person name="Pangilinan J."/>
            <person name="Park H.-J."/>
            <person name="Ramirez L."/>
            <person name="Alfaro M."/>
            <person name="Sun H."/>
            <person name="Tritt A."/>
            <person name="Yoshinaga Y."/>
            <person name="Zwiers L.-H."/>
            <person name="Turgeon B."/>
            <person name="Goodwin S."/>
            <person name="Spatafora J."/>
            <person name="Crous P."/>
            <person name="Grigoriev I."/>
        </authorList>
    </citation>
    <scope>NUCLEOTIDE SEQUENCE</scope>
    <source>
        <strain evidence="2">CBS 110217</strain>
    </source>
</reference>
<gene>
    <name evidence="2" type="ORF">EK21DRAFT_96563</name>
</gene>
<keyword evidence="1" id="KW-0812">Transmembrane</keyword>
<sequence length="183" mass="20061">MAPSPTTIAIHALNVLIGVLSIAILALVARSVSLTDSPSSVLPNNVRGTGRGLLFWPGCGGIVDMLLFTFLWIKTPEKHEQTKKRHWLLNAQVFVACFIFGRPLIVLIYTVVEYNTASKLRLPLSAGNWTIETWSCAYSDHVVSGNPESVCKELRTARYLLVPEVVLGASLLGVVLWSRFPAC</sequence>
<dbReference type="OrthoDB" id="3682310at2759"/>
<comment type="caution">
    <text evidence="2">The sequence shown here is derived from an EMBL/GenBank/DDBJ whole genome shotgun (WGS) entry which is preliminary data.</text>
</comment>
<feature type="transmembrane region" description="Helical" evidence="1">
    <location>
        <begin position="93"/>
        <end position="112"/>
    </location>
</feature>
<protein>
    <submittedName>
        <fullName evidence="2">Uncharacterized protein</fullName>
    </submittedName>
</protein>
<proteinExistence type="predicted"/>
<organism evidence="2 3">
    <name type="scientific">Setomelanomma holmii</name>
    <dbReference type="NCBI Taxonomy" id="210430"/>
    <lineage>
        <taxon>Eukaryota</taxon>
        <taxon>Fungi</taxon>
        <taxon>Dikarya</taxon>
        <taxon>Ascomycota</taxon>
        <taxon>Pezizomycotina</taxon>
        <taxon>Dothideomycetes</taxon>
        <taxon>Pleosporomycetidae</taxon>
        <taxon>Pleosporales</taxon>
        <taxon>Pleosporineae</taxon>
        <taxon>Phaeosphaeriaceae</taxon>
        <taxon>Setomelanomma</taxon>
    </lineage>
</organism>
<evidence type="ECO:0000256" key="1">
    <source>
        <dbReference type="SAM" id="Phobius"/>
    </source>
</evidence>
<feature type="transmembrane region" description="Helical" evidence="1">
    <location>
        <begin position="12"/>
        <end position="33"/>
    </location>
</feature>
<name>A0A9P4LTN5_9PLEO</name>
<feature type="transmembrane region" description="Helical" evidence="1">
    <location>
        <begin position="53"/>
        <end position="73"/>
    </location>
</feature>
<evidence type="ECO:0000313" key="2">
    <source>
        <dbReference type="EMBL" id="KAF2035972.1"/>
    </source>
</evidence>
<keyword evidence="3" id="KW-1185">Reference proteome</keyword>